<sequence>MTSLEFHSSQRRARSLLTAALAEAAVGWAHRAIHAVVEWRRQRRDRAAFQQLIGKEDWVYRDMGIHRGDVEWASHLPLHINAAQELEKLRARYNMGR</sequence>
<proteinExistence type="predicted"/>
<evidence type="ECO:0000313" key="2">
    <source>
        <dbReference type="Proteomes" id="UP000291301"/>
    </source>
</evidence>
<organism evidence="1 2">
    <name type="scientific">Oricola cellulosilytica</name>
    <dbReference type="NCBI Taxonomy" id="1429082"/>
    <lineage>
        <taxon>Bacteria</taxon>
        <taxon>Pseudomonadati</taxon>
        <taxon>Pseudomonadota</taxon>
        <taxon>Alphaproteobacteria</taxon>
        <taxon>Hyphomicrobiales</taxon>
        <taxon>Ahrensiaceae</taxon>
        <taxon>Oricola</taxon>
    </lineage>
</organism>
<dbReference type="EMBL" id="SJST01000001">
    <property type="protein sequence ID" value="TCD16103.1"/>
    <property type="molecule type" value="Genomic_DNA"/>
</dbReference>
<dbReference type="OrthoDB" id="7861975at2"/>
<evidence type="ECO:0000313" key="1">
    <source>
        <dbReference type="EMBL" id="TCD16103.1"/>
    </source>
</evidence>
<comment type="caution">
    <text evidence="1">The sequence shown here is derived from an EMBL/GenBank/DDBJ whole genome shotgun (WGS) entry which is preliminary data.</text>
</comment>
<evidence type="ECO:0008006" key="3">
    <source>
        <dbReference type="Google" id="ProtNLM"/>
    </source>
</evidence>
<keyword evidence="2" id="KW-1185">Reference proteome</keyword>
<reference evidence="1 2" key="1">
    <citation type="journal article" date="2015" name="Antonie Van Leeuwenhoek">
        <title>Oricola cellulosilytica gen. nov., sp. nov., a cellulose-degrading bacterium of the family Phyllobacteriaceae isolated from surface seashore water, and emended descriptions of Mesorhizobium loti and Phyllobacterium myrsinacearum.</title>
        <authorList>
            <person name="Hameed A."/>
            <person name="Shahina M."/>
            <person name="Lai W.A."/>
            <person name="Lin S.Y."/>
            <person name="Young L.S."/>
            <person name="Liu Y.C."/>
            <person name="Hsu Y.H."/>
            <person name="Young C.C."/>
        </authorList>
    </citation>
    <scope>NUCLEOTIDE SEQUENCE [LARGE SCALE GENOMIC DNA]</scope>
    <source>
        <strain evidence="1 2">KCTC 52183</strain>
    </source>
</reference>
<dbReference type="Proteomes" id="UP000291301">
    <property type="component" value="Unassembled WGS sequence"/>
</dbReference>
<accession>A0A4R0PGT8</accession>
<dbReference type="RefSeq" id="WP_131564671.1">
    <property type="nucleotide sequence ID" value="NZ_JAINFK010000001.1"/>
</dbReference>
<name>A0A4R0PGT8_9HYPH</name>
<gene>
    <name evidence="1" type="ORF">E0D97_01290</name>
</gene>
<protein>
    <recommendedName>
        <fullName evidence="3">DUF1127 domain-containing protein</fullName>
    </recommendedName>
</protein>
<dbReference type="AlphaFoldDB" id="A0A4R0PGT8"/>